<protein>
    <submittedName>
        <fullName evidence="1">Uncharacterized protein</fullName>
    </submittedName>
</protein>
<dbReference type="RefSeq" id="WP_202093497.1">
    <property type="nucleotide sequence ID" value="NZ_CP061035.1"/>
</dbReference>
<sequence>MEPLFFVMAIMGCSDGNAACAEARVETARYATMAQCRAAMPAALMRNTDVDYPVVAANCRTSGQYTAQAKTSKRGA</sequence>
<organism evidence="1 2">
    <name type="scientific">Sphingomonas aliaeris</name>
    <dbReference type="NCBI Taxonomy" id="2759526"/>
    <lineage>
        <taxon>Bacteria</taxon>
        <taxon>Pseudomonadati</taxon>
        <taxon>Pseudomonadota</taxon>
        <taxon>Alphaproteobacteria</taxon>
        <taxon>Sphingomonadales</taxon>
        <taxon>Sphingomonadaceae</taxon>
        <taxon>Sphingomonas</taxon>
    </lineage>
</organism>
<dbReference type="Proteomes" id="UP000595894">
    <property type="component" value="Chromosome"/>
</dbReference>
<reference evidence="2" key="1">
    <citation type="submission" date="2020-09" db="EMBL/GenBank/DDBJ databases">
        <title>Sphingomonas sp., a new species isolated from pork steak.</title>
        <authorList>
            <person name="Heidler von Heilborn D."/>
        </authorList>
    </citation>
    <scope>NUCLEOTIDE SEQUENCE [LARGE SCALE GENOMIC DNA]</scope>
</reference>
<dbReference type="KEGG" id="sari:H5J25_18100"/>
<gene>
    <name evidence="1" type="ORF">H5J25_18100</name>
</gene>
<keyword evidence="2" id="KW-1185">Reference proteome</keyword>
<evidence type="ECO:0000313" key="1">
    <source>
        <dbReference type="EMBL" id="QQV77205.1"/>
    </source>
</evidence>
<accession>A0A974NUX0</accession>
<evidence type="ECO:0000313" key="2">
    <source>
        <dbReference type="Proteomes" id="UP000595894"/>
    </source>
</evidence>
<name>A0A974NUX0_9SPHN</name>
<dbReference type="EMBL" id="CP061035">
    <property type="protein sequence ID" value="QQV77205.1"/>
    <property type="molecule type" value="Genomic_DNA"/>
</dbReference>
<proteinExistence type="predicted"/>
<dbReference type="AlphaFoldDB" id="A0A974NUX0"/>